<comment type="similarity">
    <text evidence="1">Belongs to the UPF0332 family.</text>
</comment>
<reference evidence="3 4" key="1">
    <citation type="submission" date="2024-06" db="EMBL/GenBank/DDBJ databases">
        <title>Genomic Encyclopedia of Type Strains, Phase IV (KMG-IV): sequencing the most valuable type-strain genomes for metagenomic binning, comparative biology and taxonomic classification.</title>
        <authorList>
            <person name="Goeker M."/>
        </authorList>
    </citation>
    <scope>NUCLEOTIDE SEQUENCE [LARGE SCALE GENOMIC DNA]</scope>
    <source>
        <strain evidence="3 4">DSM 29780</strain>
    </source>
</reference>
<dbReference type="InterPro" id="IPR052226">
    <property type="entry name" value="UPF0332_toxin"/>
</dbReference>
<proteinExistence type="inferred from homology"/>
<evidence type="ECO:0000313" key="4">
    <source>
        <dbReference type="Proteomes" id="UP001549047"/>
    </source>
</evidence>
<keyword evidence="4" id="KW-1185">Reference proteome</keyword>
<dbReference type="RefSeq" id="WP_354557019.1">
    <property type="nucleotide sequence ID" value="NZ_JBEPMB010000004.1"/>
</dbReference>
<evidence type="ECO:0000313" key="3">
    <source>
        <dbReference type="EMBL" id="MET3614518.1"/>
    </source>
</evidence>
<comment type="caution">
    <text evidence="3">The sequence shown here is derived from an EMBL/GenBank/DDBJ whole genome shotgun (WGS) entry which is preliminary data.</text>
</comment>
<gene>
    <name evidence="3" type="ORF">ABID16_002855</name>
</gene>
<dbReference type="Pfam" id="PF05168">
    <property type="entry name" value="HEPN"/>
    <property type="match status" value="1"/>
</dbReference>
<name>A0ABV2J186_9HYPH</name>
<dbReference type="EMBL" id="JBEPMB010000004">
    <property type="protein sequence ID" value="MET3614518.1"/>
    <property type="molecule type" value="Genomic_DNA"/>
</dbReference>
<organism evidence="3 4">
    <name type="scientific">Rhizobium aquaticum</name>
    <dbReference type="NCBI Taxonomy" id="1549636"/>
    <lineage>
        <taxon>Bacteria</taxon>
        <taxon>Pseudomonadati</taxon>
        <taxon>Pseudomonadota</taxon>
        <taxon>Alphaproteobacteria</taxon>
        <taxon>Hyphomicrobiales</taxon>
        <taxon>Rhizobiaceae</taxon>
        <taxon>Rhizobium/Agrobacterium group</taxon>
        <taxon>Rhizobium</taxon>
    </lineage>
</organism>
<dbReference type="InterPro" id="IPR007842">
    <property type="entry name" value="HEPN_dom"/>
</dbReference>
<sequence length="122" mass="13251">MTKAARALASARLLLDAGDTDGVCNRIYYTMFDAAKAALMATDAPPEAIDAKTHSGLIAAFSFHVVKRGFVVADHGRSFNRLHELRMIADYRGDAIEEPLVRQAITDATAFVSAVEALLKER</sequence>
<dbReference type="PANTHER" id="PTHR36565">
    <property type="entry name" value="UPF0332 PROTEIN TM_1000"/>
    <property type="match status" value="1"/>
</dbReference>
<dbReference type="Gene3D" id="1.20.120.330">
    <property type="entry name" value="Nucleotidyltransferases domain 2"/>
    <property type="match status" value="1"/>
</dbReference>
<dbReference type="Proteomes" id="UP001549047">
    <property type="component" value="Unassembled WGS sequence"/>
</dbReference>
<accession>A0ABV2J186</accession>
<evidence type="ECO:0000256" key="1">
    <source>
        <dbReference type="ARBA" id="ARBA00038248"/>
    </source>
</evidence>
<feature type="domain" description="HEPN" evidence="2">
    <location>
        <begin position="2"/>
        <end position="117"/>
    </location>
</feature>
<evidence type="ECO:0000259" key="2">
    <source>
        <dbReference type="Pfam" id="PF05168"/>
    </source>
</evidence>
<protein>
    <submittedName>
        <fullName evidence="3">Uncharacterized protein (UPF0332 family)</fullName>
    </submittedName>
</protein>
<dbReference type="PANTHER" id="PTHR36565:SF1">
    <property type="entry name" value="UPF0332 PROTEIN TM_1000"/>
    <property type="match status" value="1"/>
</dbReference>